<organism evidence="8 9">
    <name type="scientific">Pyricularia oryzae</name>
    <name type="common">Rice blast fungus</name>
    <name type="synonym">Magnaporthe oryzae</name>
    <dbReference type="NCBI Taxonomy" id="318829"/>
    <lineage>
        <taxon>Eukaryota</taxon>
        <taxon>Fungi</taxon>
        <taxon>Dikarya</taxon>
        <taxon>Ascomycota</taxon>
        <taxon>Pezizomycotina</taxon>
        <taxon>Sordariomycetes</taxon>
        <taxon>Sordariomycetidae</taxon>
        <taxon>Magnaporthales</taxon>
        <taxon>Pyriculariaceae</taxon>
        <taxon>Pyricularia</taxon>
    </lineage>
</organism>
<feature type="domain" description="Pectinesterase catalytic" evidence="7">
    <location>
        <begin position="179"/>
        <end position="362"/>
    </location>
</feature>
<dbReference type="Pfam" id="PF01095">
    <property type="entry name" value="Pectinesterase"/>
    <property type="match status" value="1"/>
</dbReference>
<proteinExistence type="inferred from homology"/>
<accession>A0A4P7NT44</accession>
<evidence type="ECO:0000256" key="3">
    <source>
        <dbReference type="ARBA" id="ARBA00013229"/>
    </source>
</evidence>
<protein>
    <recommendedName>
        <fullName evidence="3">pectinesterase</fullName>
        <ecNumber evidence="3">3.1.1.11</ecNumber>
    </recommendedName>
</protein>
<dbReference type="Proteomes" id="UP000294847">
    <property type="component" value="Chromosome 7"/>
</dbReference>
<keyword evidence="6" id="KW-0732">Signal</keyword>
<evidence type="ECO:0000256" key="2">
    <source>
        <dbReference type="ARBA" id="ARBA00008891"/>
    </source>
</evidence>
<dbReference type="GO" id="GO:0045490">
    <property type="term" value="P:pectin catabolic process"/>
    <property type="evidence" value="ECO:0007669"/>
    <property type="project" value="UniProtKB-UniPathway"/>
</dbReference>
<dbReference type="PANTHER" id="PTHR31321:SF137">
    <property type="entry name" value="PECTIN METHYL ESTERASE (EUROFUNG)"/>
    <property type="match status" value="1"/>
</dbReference>
<dbReference type="PANTHER" id="PTHR31321">
    <property type="entry name" value="ACYL-COA THIOESTER HYDROLASE YBHC-RELATED"/>
    <property type="match status" value="1"/>
</dbReference>
<dbReference type="InterPro" id="IPR000070">
    <property type="entry name" value="Pectinesterase_cat"/>
</dbReference>
<keyword evidence="5" id="KW-0063">Aspartyl esterase</keyword>
<evidence type="ECO:0000256" key="5">
    <source>
        <dbReference type="ARBA" id="ARBA00023085"/>
    </source>
</evidence>
<feature type="chain" id="PRO_5020765295" description="pectinesterase" evidence="6">
    <location>
        <begin position="27"/>
        <end position="416"/>
    </location>
</feature>
<evidence type="ECO:0000256" key="4">
    <source>
        <dbReference type="ARBA" id="ARBA00022801"/>
    </source>
</evidence>
<dbReference type="GO" id="GO:0042545">
    <property type="term" value="P:cell wall modification"/>
    <property type="evidence" value="ECO:0007669"/>
    <property type="project" value="InterPro"/>
</dbReference>
<dbReference type="GO" id="GO:0030599">
    <property type="term" value="F:pectinesterase activity"/>
    <property type="evidence" value="ECO:0007669"/>
    <property type="project" value="UniProtKB-EC"/>
</dbReference>
<dbReference type="InterPro" id="IPR011050">
    <property type="entry name" value="Pectin_lyase_fold/virulence"/>
</dbReference>
<reference evidence="8 9" key="1">
    <citation type="journal article" date="2019" name="Mol. Biol. Evol.">
        <title>Blast fungal genomes show frequent chromosomal changes, gene gains and losses, and effector gene turnover.</title>
        <authorList>
            <person name="Gomez Luciano L.B."/>
            <person name="Jason Tsai I."/>
            <person name="Chuma I."/>
            <person name="Tosa Y."/>
            <person name="Chen Y.H."/>
            <person name="Li J.Y."/>
            <person name="Li M.Y."/>
            <person name="Jade Lu M.Y."/>
            <person name="Nakayashiki H."/>
            <person name="Li W.H."/>
        </authorList>
    </citation>
    <scope>NUCLEOTIDE SEQUENCE [LARGE SCALE GENOMIC DNA]</scope>
    <source>
        <strain evidence="8">MZ5-1-6</strain>
    </source>
</reference>
<feature type="signal peptide" evidence="6">
    <location>
        <begin position="1"/>
        <end position="26"/>
    </location>
</feature>
<evidence type="ECO:0000313" key="8">
    <source>
        <dbReference type="EMBL" id="QBZ65529.1"/>
    </source>
</evidence>
<evidence type="ECO:0000256" key="6">
    <source>
        <dbReference type="SAM" id="SignalP"/>
    </source>
</evidence>
<evidence type="ECO:0000256" key="1">
    <source>
        <dbReference type="ARBA" id="ARBA00005184"/>
    </source>
</evidence>
<name>A0A4P7NT44_PYROR</name>
<comment type="similarity">
    <text evidence="2">Belongs to the pectinesterase family.</text>
</comment>
<sequence>MAQLSGHQPLLSIFLGVLALTKSTLASAVQASRYTACQTLAGEHPLAQCPKGTLFVSATDKRANFTTVQDAVRSLPNDTSAQTILVGAGRYTEQVNVTRPGPLTLLGEIAKDERRPYADIKMGDQVQNRVQLWWNSANVNLSRFSDNVFTGVLTVGPSLEATRTGHGPLVDADPSMGCSDFKAYNIDFRNEYEQWSVGPSLAYTVAHANASFYSCGFYSWQDTIFVGRLANVYMHDAIIAGQTDYIYGFGTLWIEASTLVSRSCHYVTAMKGANTTFANKYGAYISNSRFISSNATVLNGAQKCALGRPWNDAHRSVVMNSYLDAQILPQGYVPWDHQPAGNVGPNTTMAVYKTFGPGSNPAAVLAGRVTRNLTEEQWKPYSTPTKVFMTPQGVQPNVAWIDPLVLDDFDSEGDGK</sequence>
<comment type="pathway">
    <text evidence="1">Glycan metabolism; pectin degradation; 2-dehydro-3-deoxy-D-gluconate from pectin: step 1/5.</text>
</comment>
<keyword evidence="4" id="KW-0378">Hydrolase</keyword>
<dbReference type="EMBL" id="CP034210">
    <property type="protein sequence ID" value="QBZ65529.1"/>
    <property type="molecule type" value="Genomic_DNA"/>
</dbReference>
<dbReference type="AlphaFoldDB" id="A0A4P7NT44"/>
<dbReference type="InterPro" id="IPR012334">
    <property type="entry name" value="Pectin_lyas_fold"/>
</dbReference>
<dbReference type="EC" id="3.1.1.11" evidence="3"/>
<gene>
    <name evidence="8" type="ORF">PoMZ_12491</name>
</gene>
<dbReference type="Gene3D" id="2.160.20.10">
    <property type="entry name" value="Single-stranded right-handed beta-helix, Pectin lyase-like"/>
    <property type="match status" value="1"/>
</dbReference>
<dbReference type="UniPathway" id="UPA00545">
    <property type="reaction ID" value="UER00823"/>
</dbReference>
<evidence type="ECO:0000259" key="7">
    <source>
        <dbReference type="Pfam" id="PF01095"/>
    </source>
</evidence>
<evidence type="ECO:0000313" key="9">
    <source>
        <dbReference type="Proteomes" id="UP000294847"/>
    </source>
</evidence>
<dbReference type="SUPFAM" id="SSF51126">
    <property type="entry name" value="Pectin lyase-like"/>
    <property type="match status" value="1"/>
</dbReference>